<protein>
    <submittedName>
        <fullName evidence="2">Uncharacterized protein</fullName>
    </submittedName>
</protein>
<organism evidence="2">
    <name type="scientific">Medioppia subpectinata</name>
    <dbReference type="NCBI Taxonomy" id="1979941"/>
    <lineage>
        <taxon>Eukaryota</taxon>
        <taxon>Metazoa</taxon>
        <taxon>Ecdysozoa</taxon>
        <taxon>Arthropoda</taxon>
        <taxon>Chelicerata</taxon>
        <taxon>Arachnida</taxon>
        <taxon>Acari</taxon>
        <taxon>Acariformes</taxon>
        <taxon>Sarcoptiformes</taxon>
        <taxon>Oribatida</taxon>
        <taxon>Brachypylina</taxon>
        <taxon>Oppioidea</taxon>
        <taxon>Oppiidae</taxon>
        <taxon>Medioppia</taxon>
    </lineage>
</organism>
<gene>
    <name evidence="2" type="ORF">OSB1V03_LOCUS14196</name>
</gene>
<dbReference type="OrthoDB" id="10471436at2759"/>
<feature type="compositionally biased region" description="Polar residues" evidence="1">
    <location>
        <begin position="72"/>
        <end position="85"/>
    </location>
</feature>
<keyword evidence="3" id="KW-1185">Reference proteome</keyword>
<sequence length="240" mass="26765">MYANNGSFCSSQDFPKNTVSSHPYYPKQQVMANPSVTSNAITNYPYISYNPMSAQTPLQSFQFNPSVQPFNPVLTSADSRPQPTDLSPSSSSASSLNANTFERKCDVVCSESKSEELKAIMSCLETMKQNNDSFQKNILNELKQMKEVMTGLKTAIHELPIRFADSLTQCLDVLNSRSDCLSVDSEAEVADVFDKIDIKECIDLSDKSVDSVDPKSAATLQKFIFPYDSELDMNKWLKKD</sequence>
<dbReference type="EMBL" id="CAJPIZ010013413">
    <property type="protein sequence ID" value="CAG2114230.1"/>
    <property type="molecule type" value="Genomic_DNA"/>
</dbReference>
<dbReference type="AlphaFoldDB" id="A0A7R9L2T1"/>
<name>A0A7R9L2T1_9ACAR</name>
<feature type="compositionally biased region" description="Low complexity" evidence="1">
    <location>
        <begin position="86"/>
        <end position="96"/>
    </location>
</feature>
<dbReference type="EMBL" id="OC867988">
    <property type="protein sequence ID" value="CAD7633800.1"/>
    <property type="molecule type" value="Genomic_DNA"/>
</dbReference>
<proteinExistence type="predicted"/>
<feature type="region of interest" description="Disordered" evidence="1">
    <location>
        <begin position="72"/>
        <end position="96"/>
    </location>
</feature>
<reference evidence="2" key="1">
    <citation type="submission" date="2020-11" db="EMBL/GenBank/DDBJ databases">
        <authorList>
            <person name="Tran Van P."/>
        </authorList>
    </citation>
    <scope>NUCLEOTIDE SEQUENCE</scope>
</reference>
<evidence type="ECO:0000313" key="3">
    <source>
        <dbReference type="Proteomes" id="UP000759131"/>
    </source>
</evidence>
<evidence type="ECO:0000256" key="1">
    <source>
        <dbReference type="SAM" id="MobiDB-lite"/>
    </source>
</evidence>
<accession>A0A7R9L2T1</accession>
<dbReference type="Proteomes" id="UP000759131">
    <property type="component" value="Unassembled WGS sequence"/>
</dbReference>
<evidence type="ECO:0000313" key="2">
    <source>
        <dbReference type="EMBL" id="CAD7633800.1"/>
    </source>
</evidence>